<dbReference type="Proteomes" id="UP000095284">
    <property type="component" value="Unplaced"/>
</dbReference>
<name>A0A1I7SNR9_BURXY</name>
<proteinExistence type="predicted"/>
<protein>
    <submittedName>
        <fullName evidence="2">RNA-directed RNA polymerase</fullName>
    </submittedName>
</protein>
<reference evidence="2" key="1">
    <citation type="submission" date="2016-11" db="UniProtKB">
        <authorList>
            <consortium name="WormBaseParasite"/>
        </authorList>
    </citation>
    <scope>IDENTIFICATION</scope>
</reference>
<sequence>LYNFFSDIITAMVTKDGEEIGASRLHQALAQYSSPPDEEEKDRKLWEATNPENFKVDRSYKGPFLSLPLKKAHVVMLIEHFKSNKVREALKWALSVQWGTLSSGKKCTILHPVSIKNVAKCLPLQLKSESFPSQKEQARF</sequence>
<organism evidence="1 2">
    <name type="scientific">Bursaphelenchus xylophilus</name>
    <name type="common">Pinewood nematode worm</name>
    <name type="synonym">Aphelenchoides xylophilus</name>
    <dbReference type="NCBI Taxonomy" id="6326"/>
    <lineage>
        <taxon>Eukaryota</taxon>
        <taxon>Metazoa</taxon>
        <taxon>Ecdysozoa</taxon>
        <taxon>Nematoda</taxon>
        <taxon>Chromadorea</taxon>
        <taxon>Rhabditida</taxon>
        <taxon>Tylenchina</taxon>
        <taxon>Tylenchomorpha</taxon>
        <taxon>Aphelenchoidea</taxon>
        <taxon>Aphelenchoididae</taxon>
        <taxon>Bursaphelenchus</taxon>
    </lineage>
</organism>
<evidence type="ECO:0000313" key="2">
    <source>
        <dbReference type="WBParaSite" id="BXY_1470900.1"/>
    </source>
</evidence>
<accession>A0A1I7SNR9</accession>
<dbReference type="WBParaSite" id="BXY_1470900.1">
    <property type="protein sequence ID" value="BXY_1470900.1"/>
    <property type="gene ID" value="BXY_1470900"/>
</dbReference>
<evidence type="ECO:0000313" key="1">
    <source>
        <dbReference type="Proteomes" id="UP000095284"/>
    </source>
</evidence>
<dbReference type="AlphaFoldDB" id="A0A1I7SNR9"/>